<dbReference type="Gramene" id="TuG1812G0500003295.01.T01">
    <property type="protein sequence ID" value="TuG1812G0500003295.01.T01"/>
    <property type="gene ID" value="TuG1812G0500003295.01"/>
</dbReference>
<name>A0A8R7QHV2_TRIUA</name>
<dbReference type="PANTHER" id="PTHR31730">
    <property type="entry name" value="OS01G0873900 PROTEIN"/>
    <property type="match status" value="1"/>
</dbReference>
<dbReference type="Proteomes" id="UP000015106">
    <property type="component" value="Chromosome 5"/>
</dbReference>
<reference evidence="2" key="2">
    <citation type="submission" date="2018-03" db="EMBL/GenBank/DDBJ databases">
        <title>The Triticum urartu genome reveals the dynamic nature of wheat genome evolution.</title>
        <authorList>
            <person name="Ling H."/>
            <person name="Ma B."/>
            <person name="Shi X."/>
            <person name="Liu H."/>
            <person name="Dong L."/>
            <person name="Sun H."/>
            <person name="Cao Y."/>
            <person name="Gao Q."/>
            <person name="Zheng S."/>
            <person name="Li Y."/>
            <person name="Yu Y."/>
            <person name="Du H."/>
            <person name="Qi M."/>
            <person name="Li Y."/>
            <person name="Yu H."/>
            <person name="Cui Y."/>
            <person name="Wang N."/>
            <person name="Chen C."/>
            <person name="Wu H."/>
            <person name="Zhao Y."/>
            <person name="Zhang J."/>
            <person name="Li Y."/>
            <person name="Zhou W."/>
            <person name="Zhang B."/>
            <person name="Hu W."/>
            <person name="Eijk M."/>
            <person name="Tang J."/>
            <person name="Witsenboer H."/>
            <person name="Zhao S."/>
            <person name="Li Z."/>
            <person name="Zhang A."/>
            <person name="Wang D."/>
            <person name="Liang C."/>
        </authorList>
    </citation>
    <scope>NUCLEOTIDE SEQUENCE [LARGE SCALE GENOMIC DNA]</scope>
    <source>
        <strain evidence="2">cv. G1812</strain>
    </source>
</reference>
<dbReference type="InterPro" id="IPR045021">
    <property type="entry name" value="PSI1/2/3"/>
</dbReference>
<reference evidence="2" key="3">
    <citation type="submission" date="2022-06" db="UniProtKB">
        <authorList>
            <consortium name="EnsemblPlants"/>
        </authorList>
    </citation>
    <scope>IDENTIFICATION</scope>
</reference>
<dbReference type="EnsemblPlants" id="TuG1812G0500003295.01.T01">
    <property type="protein sequence ID" value="TuG1812G0500003295.01.T01"/>
    <property type="gene ID" value="TuG1812G0500003295.01"/>
</dbReference>
<keyword evidence="3" id="KW-1185">Reference proteome</keyword>
<protein>
    <recommendedName>
        <fullName evidence="1">DUF668 domain-containing protein</fullName>
    </recommendedName>
</protein>
<dbReference type="PANTHER" id="PTHR31730:SF19">
    <property type="entry name" value="PROTEIN KINASE DOMAIN-CONTAINING PROTEIN"/>
    <property type="match status" value="1"/>
</dbReference>
<organism evidence="2 3">
    <name type="scientific">Triticum urartu</name>
    <name type="common">Red wild einkorn</name>
    <name type="synonym">Crithodium urartu</name>
    <dbReference type="NCBI Taxonomy" id="4572"/>
    <lineage>
        <taxon>Eukaryota</taxon>
        <taxon>Viridiplantae</taxon>
        <taxon>Streptophyta</taxon>
        <taxon>Embryophyta</taxon>
        <taxon>Tracheophyta</taxon>
        <taxon>Spermatophyta</taxon>
        <taxon>Magnoliopsida</taxon>
        <taxon>Liliopsida</taxon>
        <taxon>Poales</taxon>
        <taxon>Poaceae</taxon>
        <taxon>BOP clade</taxon>
        <taxon>Pooideae</taxon>
        <taxon>Triticodae</taxon>
        <taxon>Triticeae</taxon>
        <taxon>Triticinae</taxon>
        <taxon>Triticum</taxon>
    </lineage>
</organism>
<evidence type="ECO:0000313" key="2">
    <source>
        <dbReference type="EnsemblPlants" id="TuG1812G0500003295.01.T01"/>
    </source>
</evidence>
<dbReference type="GO" id="GO:0045927">
    <property type="term" value="P:positive regulation of growth"/>
    <property type="evidence" value="ECO:0007669"/>
    <property type="project" value="InterPro"/>
</dbReference>
<evidence type="ECO:0000313" key="3">
    <source>
        <dbReference type="Proteomes" id="UP000015106"/>
    </source>
</evidence>
<dbReference type="InterPro" id="IPR007700">
    <property type="entry name" value="DUF668"/>
</dbReference>
<dbReference type="Pfam" id="PF05003">
    <property type="entry name" value="DUF668"/>
    <property type="match status" value="1"/>
</dbReference>
<feature type="domain" description="DUF668" evidence="1">
    <location>
        <begin position="88"/>
        <end position="174"/>
    </location>
</feature>
<reference evidence="3" key="1">
    <citation type="journal article" date="2013" name="Nature">
        <title>Draft genome of the wheat A-genome progenitor Triticum urartu.</title>
        <authorList>
            <person name="Ling H.Q."/>
            <person name="Zhao S."/>
            <person name="Liu D."/>
            <person name="Wang J."/>
            <person name="Sun H."/>
            <person name="Zhang C."/>
            <person name="Fan H."/>
            <person name="Li D."/>
            <person name="Dong L."/>
            <person name="Tao Y."/>
            <person name="Gao C."/>
            <person name="Wu H."/>
            <person name="Li Y."/>
            <person name="Cui Y."/>
            <person name="Guo X."/>
            <person name="Zheng S."/>
            <person name="Wang B."/>
            <person name="Yu K."/>
            <person name="Liang Q."/>
            <person name="Yang W."/>
            <person name="Lou X."/>
            <person name="Chen J."/>
            <person name="Feng M."/>
            <person name="Jian J."/>
            <person name="Zhang X."/>
            <person name="Luo G."/>
            <person name="Jiang Y."/>
            <person name="Liu J."/>
            <person name="Wang Z."/>
            <person name="Sha Y."/>
            <person name="Zhang B."/>
            <person name="Wu H."/>
            <person name="Tang D."/>
            <person name="Shen Q."/>
            <person name="Xue P."/>
            <person name="Zou S."/>
            <person name="Wang X."/>
            <person name="Liu X."/>
            <person name="Wang F."/>
            <person name="Yang Y."/>
            <person name="An X."/>
            <person name="Dong Z."/>
            <person name="Zhang K."/>
            <person name="Zhang X."/>
            <person name="Luo M.C."/>
            <person name="Dvorak J."/>
            <person name="Tong Y."/>
            <person name="Wang J."/>
            <person name="Yang H."/>
            <person name="Li Z."/>
            <person name="Wang D."/>
            <person name="Zhang A."/>
            <person name="Wang J."/>
        </authorList>
    </citation>
    <scope>NUCLEOTIDE SEQUENCE</scope>
    <source>
        <strain evidence="3">cv. G1812</strain>
    </source>
</reference>
<accession>A0A8R7QHV2</accession>
<sequence length="252" mass="28253">MLALDRLEHTHYVAAIPVKKQIDAIKSQRGAVKVLKRKSLWSKSMEDIVEKLVGIVDFIHLEINRAFLENHARKSSGGLRVANNLAKTLGPAGLELHYANVILQLKALALASPAVPQNAREALYQALPPRIKPVLHTQLRRRFPLGEKQTMTVAEVRAEMNRVLRWLVPAAESTRLCLQEWAMKGMEGVNVDETNWFEQENHVSVGSMLAHADAKVSKVETLYYADKETTEGYIAELVLALHLLVSLPTEEK</sequence>
<proteinExistence type="predicted"/>
<evidence type="ECO:0000259" key="1">
    <source>
        <dbReference type="Pfam" id="PF05003"/>
    </source>
</evidence>
<dbReference type="AlphaFoldDB" id="A0A8R7QHV2"/>